<dbReference type="EMBL" id="BGZK01001200">
    <property type="protein sequence ID" value="GBP74268.1"/>
    <property type="molecule type" value="Genomic_DNA"/>
</dbReference>
<name>A0A4C1YE02_EUMVA</name>
<accession>A0A4C1YE02</accession>
<keyword evidence="2" id="KW-1185">Reference proteome</keyword>
<dbReference type="Proteomes" id="UP000299102">
    <property type="component" value="Unassembled WGS sequence"/>
</dbReference>
<evidence type="ECO:0000313" key="2">
    <source>
        <dbReference type="Proteomes" id="UP000299102"/>
    </source>
</evidence>
<sequence>MRGKREGSIFDPVTQSGAYMRLRHKKKCESIMNAKCIHQTAIVCIFQTSPPPAPPGTRPPTDAIVAPRRAMLRRSLQTLSQ</sequence>
<organism evidence="1 2">
    <name type="scientific">Eumeta variegata</name>
    <name type="common">Bagworm moth</name>
    <name type="synonym">Eumeta japonica</name>
    <dbReference type="NCBI Taxonomy" id="151549"/>
    <lineage>
        <taxon>Eukaryota</taxon>
        <taxon>Metazoa</taxon>
        <taxon>Ecdysozoa</taxon>
        <taxon>Arthropoda</taxon>
        <taxon>Hexapoda</taxon>
        <taxon>Insecta</taxon>
        <taxon>Pterygota</taxon>
        <taxon>Neoptera</taxon>
        <taxon>Endopterygota</taxon>
        <taxon>Lepidoptera</taxon>
        <taxon>Glossata</taxon>
        <taxon>Ditrysia</taxon>
        <taxon>Tineoidea</taxon>
        <taxon>Psychidae</taxon>
        <taxon>Oiketicinae</taxon>
        <taxon>Eumeta</taxon>
    </lineage>
</organism>
<proteinExistence type="predicted"/>
<gene>
    <name evidence="1" type="ORF">EVAR_51669_1</name>
</gene>
<evidence type="ECO:0000313" key="1">
    <source>
        <dbReference type="EMBL" id="GBP74268.1"/>
    </source>
</evidence>
<comment type="caution">
    <text evidence="1">The sequence shown here is derived from an EMBL/GenBank/DDBJ whole genome shotgun (WGS) entry which is preliminary data.</text>
</comment>
<protein>
    <submittedName>
        <fullName evidence="1">Uncharacterized protein</fullName>
    </submittedName>
</protein>
<dbReference type="AlphaFoldDB" id="A0A4C1YE02"/>
<reference evidence="1 2" key="1">
    <citation type="journal article" date="2019" name="Commun. Biol.">
        <title>The bagworm genome reveals a unique fibroin gene that provides high tensile strength.</title>
        <authorList>
            <person name="Kono N."/>
            <person name="Nakamura H."/>
            <person name="Ohtoshi R."/>
            <person name="Tomita M."/>
            <person name="Numata K."/>
            <person name="Arakawa K."/>
        </authorList>
    </citation>
    <scope>NUCLEOTIDE SEQUENCE [LARGE SCALE GENOMIC DNA]</scope>
</reference>